<dbReference type="InterPro" id="IPR023826">
    <property type="entry name" value="Rhom-like_SP_proteobac"/>
</dbReference>
<keyword evidence="4 5" id="KW-0472">Membrane</keyword>
<evidence type="ECO:0000256" key="4">
    <source>
        <dbReference type="ARBA" id="ARBA00023136"/>
    </source>
</evidence>
<gene>
    <name evidence="8" type="ORF">B1B_04964</name>
    <name evidence="7" type="ORF">B2A_00949</name>
</gene>
<feature type="transmembrane region" description="Helical" evidence="5">
    <location>
        <begin position="177"/>
        <end position="200"/>
    </location>
</feature>
<reference evidence="7" key="1">
    <citation type="submission" date="2013-08" db="EMBL/GenBank/DDBJ databases">
        <authorList>
            <person name="Mendez C."/>
            <person name="Richter M."/>
            <person name="Ferrer M."/>
            <person name="Sanchez J."/>
        </authorList>
    </citation>
    <scope>NUCLEOTIDE SEQUENCE</scope>
</reference>
<feature type="transmembrane region" description="Helical" evidence="5">
    <location>
        <begin position="70"/>
        <end position="87"/>
    </location>
</feature>
<feature type="transmembrane region" description="Helical" evidence="5">
    <location>
        <begin position="120"/>
        <end position="141"/>
    </location>
</feature>
<evidence type="ECO:0000259" key="6">
    <source>
        <dbReference type="Pfam" id="PF01694"/>
    </source>
</evidence>
<protein>
    <submittedName>
        <fullName evidence="7">Membrane protein, Rhomboid family</fullName>
    </submittedName>
</protein>
<evidence type="ECO:0000313" key="7">
    <source>
        <dbReference type="EMBL" id="EQD66883.1"/>
    </source>
</evidence>
<dbReference type="PANTHER" id="PTHR43066:SF5">
    <property type="entry name" value="RHOMBOID-LIKE PROTEIN 11, CHLOROPLASTIC-RELATED"/>
    <property type="match status" value="1"/>
</dbReference>
<dbReference type="PANTHER" id="PTHR43066">
    <property type="entry name" value="RHOMBOID-RELATED PROTEIN"/>
    <property type="match status" value="1"/>
</dbReference>
<evidence type="ECO:0000256" key="5">
    <source>
        <dbReference type="SAM" id="Phobius"/>
    </source>
</evidence>
<feature type="transmembrane region" description="Helical" evidence="5">
    <location>
        <begin position="148"/>
        <end position="165"/>
    </location>
</feature>
<name>T1BEE0_9ZZZZ</name>
<dbReference type="Gene3D" id="1.20.1540.10">
    <property type="entry name" value="Rhomboid-like"/>
    <property type="match status" value="1"/>
</dbReference>
<dbReference type="InterPro" id="IPR022764">
    <property type="entry name" value="Peptidase_S54_rhomboid_dom"/>
</dbReference>
<dbReference type="NCBIfam" id="TIGR03902">
    <property type="entry name" value="rhom_GG_sort"/>
    <property type="match status" value="1"/>
</dbReference>
<comment type="caution">
    <text evidence="7">The sequence shown here is derived from an EMBL/GenBank/DDBJ whole genome shotgun (WGS) entry which is preliminary data.</text>
</comment>
<feature type="transmembrane region" description="Helical" evidence="5">
    <location>
        <begin position="94"/>
        <end position="114"/>
    </location>
</feature>
<keyword evidence="3 5" id="KW-1133">Transmembrane helix</keyword>
<sequence>MYRIKGSDGWKSLIERVWKAHWPAILVVVLCLGLELGGNPVRQALAYDRPAVLAGQWWRLITANFVHSGWPHVLLDLSGLVLLWLLFGRTLGPLRFWIATLAGCVAVGLGVFFLSPDVEWYVGISGVLHTYWASGALLAVARREWGGRWLLGFLVAKLAYERIWGPLPTSTWSIGGPILTIAHLYGAIMGVLLGMLWIAIDRRRAARLTPSRNRPSAQ</sequence>
<dbReference type="AlphaFoldDB" id="T1BEE0"/>
<dbReference type="Pfam" id="PF01694">
    <property type="entry name" value="Rhomboid"/>
    <property type="match status" value="1"/>
</dbReference>
<organism evidence="7">
    <name type="scientific">mine drainage metagenome</name>
    <dbReference type="NCBI Taxonomy" id="410659"/>
    <lineage>
        <taxon>unclassified sequences</taxon>
        <taxon>metagenomes</taxon>
        <taxon>ecological metagenomes</taxon>
    </lineage>
</organism>
<evidence type="ECO:0000313" key="8">
    <source>
        <dbReference type="EMBL" id="EQD70533.1"/>
    </source>
</evidence>
<feature type="domain" description="Peptidase S54 rhomboid" evidence="6">
    <location>
        <begin position="55"/>
        <end position="197"/>
    </location>
</feature>
<dbReference type="InterPro" id="IPR035952">
    <property type="entry name" value="Rhomboid-like_sf"/>
</dbReference>
<dbReference type="EMBL" id="AUZY01003111">
    <property type="protein sequence ID" value="EQD70533.1"/>
    <property type="molecule type" value="Genomic_DNA"/>
</dbReference>
<comment type="subcellular location">
    <subcellularLocation>
        <location evidence="1">Membrane</location>
        <topology evidence="1">Multi-pass membrane protein</topology>
    </subcellularLocation>
</comment>
<reference evidence="7" key="2">
    <citation type="journal article" date="2014" name="ISME J.">
        <title>Microbial stratification in low pH oxic and suboxic macroscopic growths along an acid mine drainage.</title>
        <authorList>
            <person name="Mendez-Garcia C."/>
            <person name="Mesa V."/>
            <person name="Sprenger R.R."/>
            <person name="Richter M."/>
            <person name="Diez M.S."/>
            <person name="Solano J."/>
            <person name="Bargiela R."/>
            <person name="Golyshina O.V."/>
            <person name="Manteca A."/>
            <person name="Ramos J.L."/>
            <person name="Gallego J.R."/>
            <person name="Llorente I."/>
            <person name="Martins Dos Santos V.A."/>
            <person name="Jensen O.N."/>
            <person name="Pelaez A.I."/>
            <person name="Sanchez J."/>
            <person name="Ferrer M."/>
        </authorList>
    </citation>
    <scope>NUCLEOTIDE SEQUENCE</scope>
</reference>
<evidence type="ECO:0000256" key="2">
    <source>
        <dbReference type="ARBA" id="ARBA00022692"/>
    </source>
</evidence>
<accession>T1BEE0</accession>
<proteinExistence type="predicted"/>
<dbReference type="EMBL" id="AUZZ01000718">
    <property type="protein sequence ID" value="EQD66883.1"/>
    <property type="molecule type" value="Genomic_DNA"/>
</dbReference>
<evidence type="ECO:0000256" key="1">
    <source>
        <dbReference type="ARBA" id="ARBA00004141"/>
    </source>
</evidence>
<dbReference type="GO" id="GO:0004252">
    <property type="term" value="F:serine-type endopeptidase activity"/>
    <property type="evidence" value="ECO:0007669"/>
    <property type="project" value="InterPro"/>
</dbReference>
<evidence type="ECO:0000256" key="3">
    <source>
        <dbReference type="ARBA" id="ARBA00022989"/>
    </source>
</evidence>
<dbReference type="GO" id="GO:0016020">
    <property type="term" value="C:membrane"/>
    <property type="evidence" value="ECO:0007669"/>
    <property type="project" value="UniProtKB-SubCell"/>
</dbReference>
<keyword evidence="2 5" id="KW-0812">Transmembrane</keyword>
<dbReference type="SUPFAM" id="SSF144091">
    <property type="entry name" value="Rhomboid-like"/>
    <property type="match status" value="1"/>
</dbReference>